<evidence type="ECO:0000313" key="5">
    <source>
        <dbReference type="Proteomes" id="UP000277580"/>
    </source>
</evidence>
<proteinExistence type="predicted"/>
<keyword evidence="1" id="KW-0343">GTPase activation</keyword>
<evidence type="ECO:0000313" key="4">
    <source>
        <dbReference type="EMBL" id="RPB11250.1"/>
    </source>
</evidence>
<feature type="region of interest" description="Disordered" evidence="2">
    <location>
        <begin position="639"/>
        <end position="720"/>
    </location>
</feature>
<evidence type="ECO:0000256" key="2">
    <source>
        <dbReference type="SAM" id="MobiDB-lite"/>
    </source>
</evidence>
<dbReference type="PANTHER" id="PTHR23176">
    <property type="entry name" value="RHO/RAC/CDC GTPASE-ACTIVATING PROTEIN"/>
    <property type="match status" value="1"/>
</dbReference>
<evidence type="ECO:0000256" key="1">
    <source>
        <dbReference type="ARBA" id="ARBA00022468"/>
    </source>
</evidence>
<dbReference type="SUPFAM" id="SSF48350">
    <property type="entry name" value="GTPase activation domain, GAP"/>
    <property type="match status" value="1"/>
</dbReference>
<dbReference type="CDD" id="cd00159">
    <property type="entry name" value="RhoGAP"/>
    <property type="match status" value="1"/>
</dbReference>
<accession>A0A3N4KL39</accession>
<feature type="compositionally biased region" description="Low complexity" evidence="2">
    <location>
        <begin position="122"/>
        <end position="154"/>
    </location>
</feature>
<organism evidence="4 5">
    <name type="scientific">Morchella conica CCBAS932</name>
    <dbReference type="NCBI Taxonomy" id="1392247"/>
    <lineage>
        <taxon>Eukaryota</taxon>
        <taxon>Fungi</taxon>
        <taxon>Dikarya</taxon>
        <taxon>Ascomycota</taxon>
        <taxon>Pezizomycotina</taxon>
        <taxon>Pezizomycetes</taxon>
        <taxon>Pezizales</taxon>
        <taxon>Morchellaceae</taxon>
        <taxon>Morchella</taxon>
    </lineage>
</organism>
<dbReference type="InterPro" id="IPR050729">
    <property type="entry name" value="Rho-GAP"/>
</dbReference>
<dbReference type="Gene3D" id="1.10.555.10">
    <property type="entry name" value="Rho GTPase activation protein"/>
    <property type="match status" value="1"/>
</dbReference>
<dbReference type="Proteomes" id="UP000277580">
    <property type="component" value="Unassembled WGS sequence"/>
</dbReference>
<feature type="region of interest" description="Disordered" evidence="2">
    <location>
        <begin position="1"/>
        <end position="28"/>
    </location>
</feature>
<dbReference type="InterPro" id="IPR008936">
    <property type="entry name" value="Rho_GTPase_activation_prot"/>
</dbReference>
<dbReference type="GO" id="GO:0007165">
    <property type="term" value="P:signal transduction"/>
    <property type="evidence" value="ECO:0007669"/>
    <property type="project" value="InterPro"/>
</dbReference>
<feature type="compositionally biased region" description="Polar residues" evidence="2">
    <location>
        <begin position="483"/>
        <end position="519"/>
    </location>
</feature>
<feature type="compositionally biased region" description="Polar residues" evidence="2">
    <location>
        <begin position="661"/>
        <end position="695"/>
    </location>
</feature>
<dbReference type="PANTHER" id="PTHR23176:SF125">
    <property type="entry name" value="GTPASE ACTIVATOR (BEM2), PUTATIVE (AFU_ORTHOLOGUE AFUA_7G04450)-RELATED"/>
    <property type="match status" value="1"/>
</dbReference>
<dbReference type="GO" id="GO:0005938">
    <property type="term" value="C:cell cortex"/>
    <property type="evidence" value="ECO:0007669"/>
    <property type="project" value="UniProtKB-ARBA"/>
</dbReference>
<dbReference type="PROSITE" id="PS50238">
    <property type="entry name" value="RHOGAP"/>
    <property type="match status" value="1"/>
</dbReference>
<keyword evidence="5" id="KW-1185">Reference proteome</keyword>
<feature type="compositionally biased region" description="Basic and acidic residues" evidence="2">
    <location>
        <begin position="520"/>
        <end position="570"/>
    </location>
</feature>
<dbReference type="STRING" id="1392247.A0A3N4KL39"/>
<protein>
    <recommendedName>
        <fullName evidence="3">Rho-GAP domain-containing protein</fullName>
    </recommendedName>
</protein>
<gene>
    <name evidence="4" type="ORF">P167DRAFT_546587</name>
</gene>
<dbReference type="InterPro" id="IPR000198">
    <property type="entry name" value="RhoGAP_dom"/>
</dbReference>
<feature type="region of interest" description="Disordered" evidence="2">
    <location>
        <begin position="41"/>
        <end position="174"/>
    </location>
</feature>
<dbReference type="OrthoDB" id="185175at2759"/>
<reference evidence="4 5" key="1">
    <citation type="journal article" date="2018" name="Nat. Ecol. Evol.">
        <title>Pezizomycetes genomes reveal the molecular basis of ectomycorrhizal truffle lifestyle.</title>
        <authorList>
            <person name="Murat C."/>
            <person name="Payen T."/>
            <person name="Noel B."/>
            <person name="Kuo A."/>
            <person name="Morin E."/>
            <person name="Chen J."/>
            <person name="Kohler A."/>
            <person name="Krizsan K."/>
            <person name="Balestrini R."/>
            <person name="Da Silva C."/>
            <person name="Montanini B."/>
            <person name="Hainaut M."/>
            <person name="Levati E."/>
            <person name="Barry K.W."/>
            <person name="Belfiori B."/>
            <person name="Cichocki N."/>
            <person name="Clum A."/>
            <person name="Dockter R.B."/>
            <person name="Fauchery L."/>
            <person name="Guy J."/>
            <person name="Iotti M."/>
            <person name="Le Tacon F."/>
            <person name="Lindquist E.A."/>
            <person name="Lipzen A."/>
            <person name="Malagnac F."/>
            <person name="Mello A."/>
            <person name="Molinier V."/>
            <person name="Miyauchi S."/>
            <person name="Poulain J."/>
            <person name="Riccioni C."/>
            <person name="Rubini A."/>
            <person name="Sitrit Y."/>
            <person name="Splivallo R."/>
            <person name="Traeger S."/>
            <person name="Wang M."/>
            <person name="Zifcakova L."/>
            <person name="Wipf D."/>
            <person name="Zambonelli A."/>
            <person name="Paolocci F."/>
            <person name="Nowrousian M."/>
            <person name="Ottonello S."/>
            <person name="Baldrian P."/>
            <person name="Spatafora J.W."/>
            <person name="Henrissat B."/>
            <person name="Nagy L.G."/>
            <person name="Aury J.M."/>
            <person name="Wincker P."/>
            <person name="Grigoriev I.V."/>
            <person name="Bonfante P."/>
            <person name="Martin F.M."/>
        </authorList>
    </citation>
    <scope>NUCLEOTIDE SEQUENCE [LARGE SCALE GENOMIC DNA]</scope>
    <source>
        <strain evidence="4 5">CCBAS932</strain>
    </source>
</reference>
<feature type="compositionally biased region" description="Polar residues" evidence="2">
    <location>
        <begin position="449"/>
        <end position="464"/>
    </location>
</feature>
<dbReference type="Pfam" id="PF00620">
    <property type="entry name" value="RhoGAP"/>
    <property type="match status" value="1"/>
</dbReference>
<dbReference type="AlphaFoldDB" id="A0A3N4KL39"/>
<dbReference type="EMBL" id="ML119137">
    <property type="protein sequence ID" value="RPB11250.1"/>
    <property type="molecule type" value="Genomic_DNA"/>
</dbReference>
<evidence type="ECO:0000259" key="3">
    <source>
        <dbReference type="PROSITE" id="PS50238"/>
    </source>
</evidence>
<dbReference type="SMART" id="SM00324">
    <property type="entry name" value="RhoGAP"/>
    <property type="match status" value="1"/>
</dbReference>
<feature type="compositionally biased region" description="Pro residues" evidence="2">
    <location>
        <begin position="576"/>
        <end position="592"/>
    </location>
</feature>
<dbReference type="InParanoid" id="A0A3N4KL39"/>
<feature type="compositionally biased region" description="Polar residues" evidence="2">
    <location>
        <begin position="80"/>
        <end position="92"/>
    </location>
</feature>
<sequence length="720" mass="79549">MGKRDPKTAAYMTNGTNTTGKKTHEGHKTTAATIAKVAAAQEEVKQSLEPLGKSEQPPKAPPKDLKKLLKGQQPPFGGRSNMSPGASQTATAIQRIAENGAPPLKLSTNPSGQSSKPRKGSSKSSKSASKSSTSLNSVSPSSVRHHSSPSSPGSENAPPLPQRPRPQRSSSAEGASLLSIVKKGKEQIQSDGSKVAKFFGKKSHEAWDKIKKQKEKESKSQKFVCERRDTSNDIDVFGMELKDAVLKTRVANDRKMVGDGAYWMPALAYRCLQYLNVHGPHELGIYRISGSTSVVDELRADFKIHHDIDLFDNPPDDLHTVSSLLKGWFRSLPEAILPNDVQKRVYEKCKDMTDAIKPPQAFVDELSNLPPYNYYLLHHLFSHLSAICGASDVNKMGLANLGMIFCSTLRIDRFCFNWLVNSWSDCWAGCLTEEEEYERTLPPPPRRNPSITSSASHNYNRYNQSSPIPSEPRSRSAGRADTMPNSSVDRWPSNGSSNRQLSNKSPVLSSGRSRSTSKAGTDRLIEAEKDLEREIRRRRDQDMAMSRERSKETQRSKTDLSEYEDWKDALENVPPSSTPTPPPFVPRHPTPPMNGKKEKPRARSPEGSRSAIRRQDIEELNKLALRKKDIDEISNLRIETNTNFQPPRSPAGKSPGGKFSIHSNQSDQLSLNVETGCTPRGSISSERNGKNSGKNSPAMLGMPLPRIEPISPMLKEGGML</sequence>
<feature type="domain" description="Rho-GAP" evidence="3">
    <location>
        <begin position="239"/>
        <end position="463"/>
    </location>
</feature>
<name>A0A3N4KL39_9PEZI</name>
<feature type="compositionally biased region" description="Basic and acidic residues" evidence="2">
    <location>
        <begin position="595"/>
        <end position="606"/>
    </location>
</feature>
<dbReference type="GO" id="GO:0005096">
    <property type="term" value="F:GTPase activator activity"/>
    <property type="evidence" value="ECO:0007669"/>
    <property type="project" value="UniProtKB-KW"/>
</dbReference>
<feature type="region of interest" description="Disordered" evidence="2">
    <location>
        <begin position="437"/>
        <end position="615"/>
    </location>
</feature>